<dbReference type="GO" id="GO:0008934">
    <property type="term" value="F:inositol monophosphate 1-phosphatase activity"/>
    <property type="evidence" value="ECO:0007669"/>
    <property type="project" value="InterPro"/>
</dbReference>
<dbReference type="InterPro" id="IPR020583">
    <property type="entry name" value="Inositol_monoP_metal-BS"/>
</dbReference>
<dbReference type="SUPFAM" id="SSF56655">
    <property type="entry name" value="Carbohydrate phosphatase"/>
    <property type="match status" value="1"/>
</dbReference>
<dbReference type="InterPro" id="IPR000760">
    <property type="entry name" value="Inositol_monophosphatase-like"/>
</dbReference>
<dbReference type="GO" id="GO:0007165">
    <property type="term" value="P:signal transduction"/>
    <property type="evidence" value="ECO:0007669"/>
    <property type="project" value="TreeGrafter"/>
</dbReference>
<comment type="similarity">
    <text evidence="3 8">Belongs to the inositol monophosphatase superfamily.</text>
</comment>
<feature type="binding site" evidence="7">
    <location>
        <position position="84"/>
    </location>
    <ligand>
        <name>Mg(2+)</name>
        <dbReference type="ChEBI" id="CHEBI:18420"/>
        <label>1</label>
        <note>catalytic</note>
    </ligand>
</feature>
<evidence type="ECO:0000256" key="7">
    <source>
        <dbReference type="PIRSR" id="PIRSR600760-2"/>
    </source>
</evidence>
<evidence type="ECO:0000313" key="10">
    <source>
        <dbReference type="Proteomes" id="UP000427769"/>
    </source>
</evidence>
<reference evidence="9 10" key="1">
    <citation type="submission" date="2019-11" db="EMBL/GenBank/DDBJ databases">
        <title>Comparative genomics of hydrocarbon-degrading Desulfosarcina strains.</title>
        <authorList>
            <person name="Watanabe M."/>
            <person name="Kojima H."/>
            <person name="Fukui M."/>
        </authorList>
    </citation>
    <scope>NUCLEOTIDE SEQUENCE [LARGE SCALE GENOMIC DNA]</scope>
    <source>
        <strain evidence="9 10">PP31</strain>
    </source>
</reference>
<dbReference type="InterPro" id="IPR020550">
    <property type="entry name" value="Inositol_monophosphatase_CS"/>
</dbReference>
<dbReference type="PROSITE" id="PS00630">
    <property type="entry name" value="IMP_2"/>
    <property type="match status" value="1"/>
</dbReference>
<evidence type="ECO:0000256" key="3">
    <source>
        <dbReference type="ARBA" id="ARBA00009759"/>
    </source>
</evidence>
<dbReference type="FunFam" id="3.30.540.10:FF:000003">
    <property type="entry name" value="Inositol-1-monophosphatase"/>
    <property type="match status" value="1"/>
</dbReference>
<keyword evidence="5 8" id="KW-0378">Hydrolase</keyword>
<keyword evidence="6 7" id="KW-0460">Magnesium</keyword>
<dbReference type="InterPro" id="IPR022337">
    <property type="entry name" value="Inositol_monophosphatase_SuhB"/>
</dbReference>
<dbReference type="RefSeq" id="WP_155301787.1">
    <property type="nucleotide sequence ID" value="NZ_AP021875.1"/>
</dbReference>
<dbReference type="Proteomes" id="UP000427769">
    <property type="component" value="Chromosome"/>
</dbReference>
<dbReference type="GO" id="GO:0046872">
    <property type="term" value="F:metal ion binding"/>
    <property type="evidence" value="ECO:0007669"/>
    <property type="project" value="UniProtKB-KW"/>
</dbReference>
<feature type="binding site" evidence="7">
    <location>
        <position position="85"/>
    </location>
    <ligand>
        <name>Mg(2+)</name>
        <dbReference type="ChEBI" id="CHEBI:18420"/>
        <label>1</label>
        <note>catalytic</note>
    </ligand>
</feature>
<feature type="binding site" evidence="7">
    <location>
        <position position="82"/>
    </location>
    <ligand>
        <name>Mg(2+)</name>
        <dbReference type="ChEBI" id="CHEBI:18420"/>
        <label>1</label>
        <note>catalytic</note>
    </ligand>
</feature>
<dbReference type="AlphaFoldDB" id="A0A5K7YTA8"/>
<dbReference type="EMBL" id="AP021875">
    <property type="protein sequence ID" value="BBO72586.1"/>
    <property type="molecule type" value="Genomic_DNA"/>
</dbReference>
<dbReference type="GO" id="GO:0006020">
    <property type="term" value="P:inositol metabolic process"/>
    <property type="evidence" value="ECO:0007669"/>
    <property type="project" value="TreeGrafter"/>
</dbReference>
<dbReference type="GO" id="GO:0046854">
    <property type="term" value="P:phosphatidylinositol phosphate biosynthetic process"/>
    <property type="evidence" value="ECO:0007669"/>
    <property type="project" value="InterPro"/>
</dbReference>
<comment type="catalytic activity">
    <reaction evidence="1 8">
        <text>a myo-inositol phosphate + H2O = myo-inositol + phosphate</text>
        <dbReference type="Rhea" id="RHEA:24056"/>
        <dbReference type="ChEBI" id="CHEBI:15377"/>
        <dbReference type="ChEBI" id="CHEBI:17268"/>
        <dbReference type="ChEBI" id="CHEBI:43474"/>
        <dbReference type="ChEBI" id="CHEBI:84139"/>
        <dbReference type="EC" id="3.1.3.25"/>
    </reaction>
</comment>
<comment type="cofactor">
    <cofactor evidence="2 7 8">
        <name>Mg(2+)</name>
        <dbReference type="ChEBI" id="CHEBI:18420"/>
    </cofactor>
</comment>
<dbReference type="InterPro" id="IPR033942">
    <property type="entry name" value="IMPase"/>
</dbReference>
<evidence type="ECO:0000256" key="8">
    <source>
        <dbReference type="RuleBase" id="RU364068"/>
    </source>
</evidence>
<organism evidence="9 10">
    <name type="scientific">Desulfosarcina widdelii</name>
    <dbReference type="NCBI Taxonomy" id="947919"/>
    <lineage>
        <taxon>Bacteria</taxon>
        <taxon>Pseudomonadati</taxon>
        <taxon>Thermodesulfobacteriota</taxon>
        <taxon>Desulfobacteria</taxon>
        <taxon>Desulfobacterales</taxon>
        <taxon>Desulfosarcinaceae</taxon>
        <taxon>Desulfosarcina</taxon>
    </lineage>
</organism>
<dbReference type="PRINTS" id="PR00377">
    <property type="entry name" value="IMPHPHTASES"/>
</dbReference>
<dbReference type="Gene3D" id="3.40.190.80">
    <property type="match status" value="1"/>
</dbReference>
<keyword evidence="10" id="KW-1185">Reference proteome</keyword>
<dbReference type="Pfam" id="PF00459">
    <property type="entry name" value="Inositol_P"/>
    <property type="match status" value="1"/>
</dbReference>
<keyword evidence="4 7" id="KW-0479">Metal-binding</keyword>
<dbReference type="PANTHER" id="PTHR20854">
    <property type="entry name" value="INOSITOL MONOPHOSPHATASE"/>
    <property type="match status" value="1"/>
</dbReference>
<proteinExistence type="inferred from homology"/>
<dbReference type="PROSITE" id="PS00629">
    <property type="entry name" value="IMP_1"/>
    <property type="match status" value="1"/>
</dbReference>
<dbReference type="EC" id="3.1.3.25" evidence="8"/>
<dbReference type="PRINTS" id="PR01959">
    <property type="entry name" value="SBIMPHPHTASE"/>
</dbReference>
<evidence type="ECO:0000256" key="6">
    <source>
        <dbReference type="ARBA" id="ARBA00022842"/>
    </source>
</evidence>
<dbReference type="CDD" id="cd01639">
    <property type="entry name" value="IMPase"/>
    <property type="match status" value="1"/>
</dbReference>
<evidence type="ECO:0000256" key="5">
    <source>
        <dbReference type="ARBA" id="ARBA00022801"/>
    </source>
</evidence>
<dbReference type="Gene3D" id="3.30.540.10">
    <property type="entry name" value="Fructose-1,6-Bisphosphatase, subunit A, domain 1"/>
    <property type="match status" value="1"/>
</dbReference>
<sequence length="257" mass="28010">MDMQRIKRVGVASAVNGAKELREHFGKLRSVRKKEAIDLVTDADLRSEAAIIETIARAFPEHAILAEESGIREGSDRRWIIDPLDGTTNFVHNLPLFCVSIAFAVADEVLAGFVLAPLTGELFVGLKGEGAQLNGTPITVSDKAVLTDSLLVTGFPYDHQTLFETLMARFGRCLAASQGVRRLGSAALDLCYVACGRFEGFWEQHLKPWDTAAGFIIASEAGARTTVFSGAPYCIDDDEIACTNDRIHDDLLKLLEL</sequence>
<accession>A0A5K7YTA8</accession>
<dbReference type="PANTHER" id="PTHR20854:SF4">
    <property type="entry name" value="INOSITOL-1-MONOPHOSPHATASE-RELATED"/>
    <property type="match status" value="1"/>
</dbReference>
<protein>
    <recommendedName>
        <fullName evidence="8">Inositol-1-monophosphatase</fullName>
        <ecNumber evidence="8">3.1.3.25</ecNumber>
    </recommendedName>
</protein>
<dbReference type="OrthoDB" id="9785695at2"/>
<evidence type="ECO:0000256" key="2">
    <source>
        <dbReference type="ARBA" id="ARBA00001946"/>
    </source>
</evidence>
<gene>
    <name evidence="9" type="primary">hisN</name>
    <name evidence="9" type="ORF">DSCW_00030</name>
</gene>
<evidence type="ECO:0000313" key="9">
    <source>
        <dbReference type="EMBL" id="BBO72586.1"/>
    </source>
</evidence>
<evidence type="ECO:0000256" key="1">
    <source>
        <dbReference type="ARBA" id="ARBA00001033"/>
    </source>
</evidence>
<dbReference type="KEGG" id="dwd:DSCW_00030"/>
<feature type="binding site" evidence="7">
    <location>
        <position position="67"/>
    </location>
    <ligand>
        <name>Mg(2+)</name>
        <dbReference type="ChEBI" id="CHEBI:18420"/>
        <label>1</label>
        <note>catalytic</note>
    </ligand>
</feature>
<name>A0A5K7YTA8_9BACT</name>
<feature type="binding site" evidence="7">
    <location>
        <position position="210"/>
    </location>
    <ligand>
        <name>Mg(2+)</name>
        <dbReference type="ChEBI" id="CHEBI:18420"/>
        <label>1</label>
        <note>catalytic</note>
    </ligand>
</feature>
<evidence type="ECO:0000256" key="4">
    <source>
        <dbReference type="ARBA" id="ARBA00022723"/>
    </source>
</evidence>